<dbReference type="SUPFAM" id="SSF117281">
    <property type="entry name" value="Kelch motif"/>
    <property type="match status" value="1"/>
</dbReference>
<dbReference type="RefSeq" id="WP_202102606.1">
    <property type="nucleotide sequence ID" value="NZ_JAERTY010000004.1"/>
</dbReference>
<keyword evidence="2" id="KW-0677">Repeat</keyword>
<evidence type="ECO:0000256" key="1">
    <source>
        <dbReference type="ARBA" id="ARBA00022441"/>
    </source>
</evidence>
<dbReference type="InterPro" id="IPR015915">
    <property type="entry name" value="Kelch-typ_b-propeller"/>
</dbReference>
<dbReference type="Pfam" id="PF24996">
    <property type="entry name" value="NANM"/>
    <property type="match status" value="1"/>
</dbReference>
<evidence type="ECO:0000313" key="3">
    <source>
        <dbReference type="EMBL" id="MBL1408849.1"/>
    </source>
</evidence>
<gene>
    <name evidence="3" type="ORF">JKG61_08830</name>
</gene>
<comment type="caution">
    <text evidence="3">The sequence shown here is derived from an EMBL/GenBank/DDBJ whole genome shotgun (WGS) entry which is preliminary data.</text>
</comment>
<dbReference type="PANTHER" id="PTHR45632:SF3">
    <property type="entry name" value="KELCH-LIKE PROTEIN 32"/>
    <property type="match status" value="1"/>
</dbReference>
<keyword evidence="1" id="KW-0880">Kelch repeat</keyword>
<sequence length="351" mass="38648">MVIPSVVTAQHLTAKWEWQFLASIPDTMGYAGAYVGTVNNYLLVAGGANFPDGIAPWDGGKKIWTDRTFVLKEKEGKWQECSPLPRRMGYGATVSYEGKMYVAGGSDHEQHLDVLYEISWNNSTQDLGYRLIGKLPVPLANCASVRIGHYWYILGGIRKADAKTAENSCWKLDLRTPESDWIPVAVIPGKGRMLAVSADMDNQLAVFSGVALENGQREYLQDAYLLGSDGRWEALPHVPVAVAAGTGPAYYDRGLRSVFVFGGDDGSLANSNLKDAHPGFSNRILQFDCTQREWFCYSDMAVPGQDKIWVPVTTGSVYWKGSVVLPTGEVRPGIRSPQVLMGNLILDNYEN</sequence>
<accession>A0ABS1R3N8</accession>
<evidence type="ECO:0008006" key="5">
    <source>
        <dbReference type="Google" id="ProtNLM"/>
    </source>
</evidence>
<organism evidence="3 4">
    <name type="scientific">Sphingobacterium faecale</name>
    <dbReference type="NCBI Taxonomy" id="2803775"/>
    <lineage>
        <taxon>Bacteria</taxon>
        <taxon>Pseudomonadati</taxon>
        <taxon>Bacteroidota</taxon>
        <taxon>Sphingobacteriia</taxon>
        <taxon>Sphingobacteriales</taxon>
        <taxon>Sphingobacteriaceae</taxon>
        <taxon>Sphingobacterium</taxon>
    </lineage>
</organism>
<dbReference type="PANTHER" id="PTHR45632">
    <property type="entry name" value="LD33804P"/>
    <property type="match status" value="1"/>
</dbReference>
<proteinExistence type="predicted"/>
<evidence type="ECO:0000313" key="4">
    <source>
        <dbReference type="Proteomes" id="UP000625283"/>
    </source>
</evidence>
<name>A0ABS1R3N8_9SPHI</name>
<reference evidence="3 4" key="1">
    <citation type="submission" date="2021-01" db="EMBL/GenBank/DDBJ databases">
        <title>C459-1 draft genome sequence.</title>
        <authorList>
            <person name="Zhang X.-F."/>
        </authorList>
    </citation>
    <scope>NUCLEOTIDE SEQUENCE [LARGE SCALE GENOMIC DNA]</scope>
    <source>
        <strain evidence="4">C459-1</strain>
    </source>
</reference>
<protein>
    <recommendedName>
        <fullName evidence="5">Galactose oxidase</fullName>
    </recommendedName>
</protein>
<dbReference type="Gene3D" id="2.120.10.80">
    <property type="entry name" value="Kelch-type beta propeller"/>
    <property type="match status" value="2"/>
</dbReference>
<keyword evidence="4" id="KW-1185">Reference proteome</keyword>
<evidence type="ECO:0000256" key="2">
    <source>
        <dbReference type="ARBA" id="ARBA00022737"/>
    </source>
</evidence>
<dbReference type="Proteomes" id="UP000625283">
    <property type="component" value="Unassembled WGS sequence"/>
</dbReference>
<dbReference type="EMBL" id="JAERTY010000004">
    <property type="protein sequence ID" value="MBL1408849.1"/>
    <property type="molecule type" value="Genomic_DNA"/>
</dbReference>
<dbReference type="InterPro" id="IPR056734">
    <property type="entry name" value="NANM"/>
</dbReference>